<keyword evidence="2" id="KW-0378">Hydrolase</keyword>
<evidence type="ECO:0000313" key="3">
    <source>
        <dbReference type="Proteomes" id="UP000318815"/>
    </source>
</evidence>
<dbReference type="OrthoDB" id="9802897at2"/>
<comment type="caution">
    <text evidence="2">The sequence shown here is derived from an EMBL/GenBank/DDBJ whole genome shotgun (WGS) entry which is preliminary data.</text>
</comment>
<evidence type="ECO:0000259" key="1">
    <source>
        <dbReference type="Pfam" id="PF00753"/>
    </source>
</evidence>
<dbReference type="AlphaFoldDB" id="A0A5C6LZ42"/>
<dbReference type="InterPro" id="IPR036866">
    <property type="entry name" value="RibonucZ/Hydroxyglut_hydro"/>
</dbReference>
<proteinExistence type="predicted"/>
<dbReference type="EMBL" id="VOHS01000003">
    <property type="protein sequence ID" value="TWW01927.1"/>
    <property type="molecule type" value="Genomic_DNA"/>
</dbReference>
<dbReference type="GO" id="GO:0016787">
    <property type="term" value="F:hydrolase activity"/>
    <property type="evidence" value="ECO:0007669"/>
    <property type="project" value="UniProtKB-KW"/>
</dbReference>
<feature type="domain" description="Metallo-beta-lactamase" evidence="1">
    <location>
        <begin position="13"/>
        <end position="47"/>
    </location>
</feature>
<organism evidence="2 3">
    <name type="scientific">Chitinophaga pinensis</name>
    <dbReference type="NCBI Taxonomy" id="79329"/>
    <lineage>
        <taxon>Bacteria</taxon>
        <taxon>Pseudomonadati</taxon>
        <taxon>Bacteroidota</taxon>
        <taxon>Chitinophagia</taxon>
        <taxon>Chitinophagales</taxon>
        <taxon>Chitinophagaceae</taxon>
        <taxon>Chitinophaga</taxon>
    </lineage>
</organism>
<protein>
    <submittedName>
        <fullName evidence="2">MBL fold metallo-hydrolase</fullName>
    </submittedName>
</protein>
<reference evidence="2 3" key="1">
    <citation type="submission" date="2019-08" db="EMBL/GenBank/DDBJ databases">
        <title>Whole genome sequencing of chitin degrading bacteria Chitinophaga pinensis YS16.</title>
        <authorList>
            <person name="Singh R.P."/>
            <person name="Manchanda G."/>
            <person name="Maurya I.K."/>
            <person name="Joshi N.K."/>
            <person name="Srivastava A.K."/>
        </authorList>
    </citation>
    <scope>NUCLEOTIDE SEQUENCE [LARGE SCALE GENOMIC DNA]</scope>
    <source>
        <strain evidence="2 3">YS-16</strain>
    </source>
</reference>
<gene>
    <name evidence="2" type="ORF">FEF09_04960</name>
</gene>
<dbReference type="Pfam" id="PF00753">
    <property type="entry name" value="Lactamase_B"/>
    <property type="match status" value="1"/>
</dbReference>
<evidence type="ECO:0000313" key="2">
    <source>
        <dbReference type="EMBL" id="TWW01927.1"/>
    </source>
</evidence>
<dbReference type="InterPro" id="IPR001279">
    <property type="entry name" value="Metallo-B-lactamas"/>
</dbReference>
<accession>A0A5C6LZ42</accession>
<dbReference type="Gene3D" id="3.60.15.10">
    <property type="entry name" value="Ribonuclease Z/Hydroxyacylglutathione hydrolase-like"/>
    <property type="match status" value="1"/>
</dbReference>
<dbReference type="Proteomes" id="UP000318815">
    <property type="component" value="Unassembled WGS sequence"/>
</dbReference>
<keyword evidence="3" id="KW-1185">Reference proteome</keyword>
<name>A0A5C6LZ42_9BACT</name>
<dbReference type="SUPFAM" id="SSF56281">
    <property type="entry name" value="Metallo-hydrolase/oxidoreductase"/>
    <property type="match status" value="1"/>
</dbReference>
<sequence length="86" mass="9297">MGRCRFLALSGTNTWQLQSILAALGINAADIDAVLLSHLHVDHVGGLINEVRCLPECNTLHQQTKADFWLTTTNKATANKIGATVL</sequence>